<keyword evidence="2" id="KW-0732">Signal</keyword>
<gene>
    <name evidence="4" type="ORF">QM012_009255</name>
</gene>
<feature type="domain" description="DUF7492" evidence="3">
    <location>
        <begin position="17"/>
        <end position="274"/>
    </location>
</feature>
<feature type="chain" id="PRO_5047167373" description="DUF7492 domain-containing protein" evidence="2">
    <location>
        <begin position="20"/>
        <end position="470"/>
    </location>
</feature>
<comment type="caution">
    <text evidence="4">The sequence shown here is derived from an EMBL/GenBank/DDBJ whole genome shotgun (WGS) entry which is preliminary data.</text>
</comment>
<reference evidence="4 5" key="1">
    <citation type="submission" date="2023-11" db="EMBL/GenBank/DDBJ databases">
        <title>Draft genome sequence and annotation of the polyextremotolerant black yeast-like fungus Aureobasidium pullulans NRRL 62042.</title>
        <authorList>
            <person name="Dielentheis-Frenken M.R.E."/>
            <person name="Wibberg D."/>
            <person name="Blank L.M."/>
            <person name="Tiso T."/>
        </authorList>
    </citation>
    <scope>NUCLEOTIDE SEQUENCE [LARGE SCALE GENOMIC DNA]</scope>
    <source>
        <strain evidence="4 5">NRRL 62042</strain>
    </source>
</reference>
<evidence type="ECO:0000259" key="3">
    <source>
        <dbReference type="Pfam" id="PF24320"/>
    </source>
</evidence>
<organism evidence="4 5">
    <name type="scientific">Aureobasidium pullulans</name>
    <name type="common">Black yeast</name>
    <name type="synonym">Pullularia pullulans</name>
    <dbReference type="NCBI Taxonomy" id="5580"/>
    <lineage>
        <taxon>Eukaryota</taxon>
        <taxon>Fungi</taxon>
        <taxon>Dikarya</taxon>
        <taxon>Ascomycota</taxon>
        <taxon>Pezizomycotina</taxon>
        <taxon>Dothideomycetes</taxon>
        <taxon>Dothideomycetidae</taxon>
        <taxon>Dothideales</taxon>
        <taxon>Saccotheciaceae</taxon>
        <taxon>Aureobasidium</taxon>
    </lineage>
</organism>
<proteinExistence type="predicted"/>
<evidence type="ECO:0000313" key="5">
    <source>
        <dbReference type="Proteomes" id="UP001341245"/>
    </source>
</evidence>
<dbReference type="Proteomes" id="UP001341245">
    <property type="component" value="Unassembled WGS sequence"/>
</dbReference>
<feature type="signal peptide" evidence="2">
    <location>
        <begin position="1"/>
        <end position="19"/>
    </location>
</feature>
<protein>
    <recommendedName>
        <fullName evidence="3">DUF7492 domain-containing protein</fullName>
    </recommendedName>
</protein>
<sequence>MKFSVTAALIAAILGQASAHSWVEEMQVIDSTTGNYTGDYGYTRGYVARTDPGFNGNSVDYLVPALSSGRTRIDGTDLLCHPNQRSSNYTNSKYPRLQAAPGSYVAMKYLENGHVTLPQNQPGKPKAAGTVFVYATTNPSDTEKIVDVLKWNTAGKGGDSRGIQIAAQNFDDGRCHQLNSGTISMQRQKAFPDRVVGQPDSNVEQWCETDVHIPSTYKAGETVTIYWVWQWPTEAGVDATYPTGKDEYYTSCAEIDIVGSISDAPPVHTLAQQDPQIMAVSSFKSRAVLTTSPLYTLAGASGSATSTGAAAASSATTTTSSAAASSAVPSNTSTASSSESTNLPMISLPPFAFTNASSVPTYNPSNAFIPSHPSGDPSFPFFSPPTAELPSFVTVTDYITMSALANKAQSDVSPTTKTTTEFVTLYVTATASTVLVPQVSGALPQGALPSIVAVPDQAGNAGLIGRRFVA</sequence>
<name>A0ABR0TGB5_AURPU</name>
<dbReference type="InterPro" id="IPR055915">
    <property type="entry name" value="DUF7492"/>
</dbReference>
<evidence type="ECO:0000256" key="1">
    <source>
        <dbReference type="SAM" id="MobiDB-lite"/>
    </source>
</evidence>
<dbReference type="Pfam" id="PF24320">
    <property type="entry name" value="DUF7492"/>
    <property type="match status" value="1"/>
</dbReference>
<keyword evidence="5" id="KW-1185">Reference proteome</keyword>
<evidence type="ECO:0000256" key="2">
    <source>
        <dbReference type="SAM" id="SignalP"/>
    </source>
</evidence>
<feature type="region of interest" description="Disordered" evidence="1">
    <location>
        <begin position="320"/>
        <end position="341"/>
    </location>
</feature>
<dbReference type="EMBL" id="JASGXD010000009">
    <property type="protein sequence ID" value="KAK6003484.1"/>
    <property type="molecule type" value="Genomic_DNA"/>
</dbReference>
<accession>A0ABR0TGB5</accession>
<evidence type="ECO:0000313" key="4">
    <source>
        <dbReference type="EMBL" id="KAK6003484.1"/>
    </source>
</evidence>